<dbReference type="AlphaFoldDB" id="A0A0L7RFV5"/>
<feature type="coiled-coil region" evidence="1">
    <location>
        <begin position="781"/>
        <end position="1047"/>
    </location>
</feature>
<evidence type="ECO:0000313" key="4">
    <source>
        <dbReference type="Proteomes" id="UP000053825"/>
    </source>
</evidence>
<feature type="coiled-coil region" evidence="1">
    <location>
        <begin position="81"/>
        <end position="108"/>
    </location>
</feature>
<evidence type="ECO:0000256" key="1">
    <source>
        <dbReference type="SAM" id="Coils"/>
    </source>
</evidence>
<keyword evidence="1" id="KW-0175">Coiled coil</keyword>
<evidence type="ECO:0000313" key="3">
    <source>
        <dbReference type="EMBL" id="KOC69704.1"/>
    </source>
</evidence>
<protein>
    <submittedName>
        <fullName evidence="3">Uncharacterized protein</fullName>
    </submittedName>
</protein>
<dbReference type="Proteomes" id="UP000053825">
    <property type="component" value="Unassembled WGS sequence"/>
</dbReference>
<dbReference type="STRING" id="597456.A0A0L7RFV5"/>
<dbReference type="EMBL" id="KQ414601">
    <property type="protein sequence ID" value="KOC69704.1"/>
    <property type="molecule type" value="Genomic_DNA"/>
</dbReference>
<sequence length="1060" mass="123684">MSYVEHGPRIFLASRPNSTTPLIYGDYVLPKKRLEGRLKLHDSCSDIRAWSPNTLENSRYFRELSEHDSPVGKIVPFNVVIDNIIQLNSQAQNELHAVKRELQKYKSLKLTPKQEEQLQNLDNASKIRELPQKTNYTTGFLKDAFLNISKSGPVVQSNSCLSIHIPYYSEKKETHDVEVQTDDQVDKYLNKIITVSAMSQTSFTSRYSDEDNSTIEPDKSSLQTNNHEEQSFECDASCSESSQDIESPSEFDSELGTESDYNLHNSIHKRIIIQKDAEIIALGNDLCILHEKLLKLDHQRNCEVEDLKQKFYGCKYLMDQLKQDLNEKCESCYLQSQEIEKFRLCAEKATTLQLEKDSLLTKLQKMEQLAKNAESYSMVLEQLKSVLQEKDELKKQNYEQSCVLADQEEELNQLLKLIKGMSVTYHEQMEAKNMSENLQAEIRNKSIKISQYEAQLGLMKQEISDFFNNLKYTLNNLEELNGVCEEVYSCTNCDLDIGEEANNILCNINIIMTRFQSYKIESQNLLQEIGDLKHYIENNKQQTYLNQNLESMICKDFYYDSDVDLRNTKKEIIEYFSHFLIKLRFLIQKLQMYAEIERPLMIKQTYYFYEILKDTQSAINISQDVTLKKQLISDLYNQHKEEYKKYNSYIKQLPNNLLQVQNKINEFIETILHQLLNEILCTEKQNLCDEKINQAFEKHLSSCINRINVAIQGAEGQCTQIIETIEEQQTELQKKNIEIAQLKKEVAHQLLRRGEGDCLIKEQCENNVVMKEQLSDITAELNKKNALILKFEEQLQTFKDELSTYNKDCNALKKEKKNLENTGNRLLNECQQSERQLITKNEEIKNLSQQVQELLETENLKSTLENELKNMEKGLINLQSENNELQKKNRQANATISIKNETIISLKSKIDRNDMLSQKVGEYENAIEEKHYEIKKLEDENRSLKEKLKDVENAVIKMNQIIASLTEQNDKIDIIYTMQEDLTKIDKNEKKLKIELNNLRTQLLNDQNNNKKLDNKLDIFLRENDILKKNDSEIRHDKEVIKQLEQKNADLHAILKVAIT</sequence>
<keyword evidence="4" id="KW-1185">Reference proteome</keyword>
<name>A0A0L7RFV5_9HYME</name>
<feature type="coiled-coil region" evidence="1">
    <location>
        <begin position="349"/>
        <end position="455"/>
    </location>
</feature>
<proteinExistence type="predicted"/>
<reference evidence="3 4" key="1">
    <citation type="submission" date="2015-07" db="EMBL/GenBank/DDBJ databases">
        <title>The genome of Habropoda laboriosa.</title>
        <authorList>
            <person name="Pan H."/>
            <person name="Kapheim K."/>
        </authorList>
    </citation>
    <scope>NUCLEOTIDE SEQUENCE [LARGE SCALE GENOMIC DNA]</scope>
    <source>
        <strain evidence="3">0110345459</strain>
    </source>
</reference>
<feature type="coiled-coil region" evidence="1">
    <location>
        <begin position="711"/>
        <end position="752"/>
    </location>
</feature>
<gene>
    <name evidence="3" type="ORF">WH47_07891</name>
</gene>
<feature type="region of interest" description="Disordered" evidence="2">
    <location>
        <begin position="204"/>
        <end position="226"/>
    </location>
</feature>
<organism evidence="3 4">
    <name type="scientific">Habropoda laboriosa</name>
    <dbReference type="NCBI Taxonomy" id="597456"/>
    <lineage>
        <taxon>Eukaryota</taxon>
        <taxon>Metazoa</taxon>
        <taxon>Ecdysozoa</taxon>
        <taxon>Arthropoda</taxon>
        <taxon>Hexapoda</taxon>
        <taxon>Insecta</taxon>
        <taxon>Pterygota</taxon>
        <taxon>Neoptera</taxon>
        <taxon>Endopterygota</taxon>
        <taxon>Hymenoptera</taxon>
        <taxon>Apocrita</taxon>
        <taxon>Aculeata</taxon>
        <taxon>Apoidea</taxon>
        <taxon>Anthophila</taxon>
        <taxon>Apidae</taxon>
        <taxon>Habropoda</taxon>
    </lineage>
</organism>
<accession>A0A0L7RFV5</accession>
<evidence type="ECO:0000256" key="2">
    <source>
        <dbReference type="SAM" id="MobiDB-lite"/>
    </source>
</evidence>
<dbReference type="OrthoDB" id="10255522at2759"/>